<dbReference type="Pfam" id="PF00990">
    <property type="entry name" value="GGDEF"/>
    <property type="match status" value="1"/>
</dbReference>
<dbReference type="Proteomes" id="UP000027318">
    <property type="component" value="Unassembled WGS sequence"/>
</dbReference>
<keyword evidence="4" id="KW-1133">Transmembrane helix</keyword>
<feature type="transmembrane region" description="Helical" evidence="4">
    <location>
        <begin position="122"/>
        <end position="150"/>
    </location>
</feature>
<reference evidence="6 7" key="1">
    <citation type="journal article" date="2005" name="Int. J. Syst. Evol. Microbiol.">
        <title>Nitrincola lacisaponensis gen. nov., sp. nov., a novel alkaliphilic bacterium isolated from an alkaline, saline lake.</title>
        <authorList>
            <person name="Dimitriu P.A."/>
            <person name="Shukla S.K."/>
            <person name="Conradt J."/>
            <person name="Marquez M.C."/>
            <person name="Ventosa A."/>
            <person name="Maglia A."/>
            <person name="Peyton B.M."/>
            <person name="Pinkart H.C."/>
            <person name="Mormile M.R."/>
        </authorList>
    </citation>
    <scope>NUCLEOTIDE SEQUENCE [LARGE SCALE GENOMIC DNA]</scope>
    <source>
        <strain evidence="6 7">4CA</strain>
    </source>
</reference>
<gene>
    <name evidence="6" type="ORF">ADINL_1760</name>
</gene>
<feature type="transmembrane region" description="Helical" evidence="4">
    <location>
        <begin position="31"/>
        <end position="51"/>
    </location>
</feature>
<dbReference type="STRING" id="267850.ADINL_1760"/>
<dbReference type="PANTHER" id="PTHR45138:SF9">
    <property type="entry name" value="DIGUANYLATE CYCLASE DGCM-RELATED"/>
    <property type="match status" value="1"/>
</dbReference>
<dbReference type="CDD" id="cd01949">
    <property type="entry name" value="GGDEF"/>
    <property type="match status" value="1"/>
</dbReference>
<evidence type="ECO:0000256" key="2">
    <source>
        <dbReference type="ARBA" id="ARBA00012528"/>
    </source>
</evidence>
<keyword evidence="4" id="KW-0472">Membrane</keyword>
<dbReference type="Gene3D" id="3.30.70.270">
    <property type="match status" value="1"/>
</dbReference>
<dbReference type="InterPro" id="IPR043128">
    <property type="entry name" value="Rev_trsase/Diguanyl_cyclase"/>
</dbReference>
<evidence type="ECO:0000256" key="3">
    <source>
        <dbReference type="ARBA" id="ARBA00034247"/>
    </source>
</evidence>
<accession>A0A063Y3I3</accession>
<evidence type="ECO:0000313" key="7">
    <source>
        <dbReference type="Proteomes" id="UP000027318"/>
    </source>
</evidence>
<keyword evidence="7" id="KW-1185">Reference proteome</keyword>
<keyword evidence="4" id="KW-0812">Transmembrane</keyword>
<dbReference type="AlphaFoldDB" id="A0A063Y3I3"/>
<dbReference type="InterPro" id="IPR029787">
    <property type="entry name" value="Nucleotide_cyclase"/>
</dbReference>
<dbReference type="SMART" id="SM00267">
    <property type="entry name" value="GGDEF"/>
    <property type="match status" value="1"/>
</dbReference>
<dbReference type="PROSITE" id="PS50887">
    <property type="entry name" value="GGDEF"/>
    <property type="match status" value="1"/>
</dbReference>
<evidence type="ECO:0000256" key="1">
    <source>
        <dbReference type="ARBA" id="ARBA00001946"/>
    </source>
</evidence>
<dbReference type="InterPro" id="IPR000160">
    <property type="entry name" value="GGDEF_dom"/>
</dbReference>
<dbReference type="OrthoDB" id="5296913at2"/>
<dbReference type="SUPFAM" id="SSF55073">
    <property type="entry name" value="Nucleotide cyclase"/>
    <property type="match status" value="1"/>
</dbReference>
<comment type="catalytic activity">
    <reaction evidence="3">
        <text>2 GTP = 3',3'-c-di-GMP + 2 diphosphate</text>
        <dbReference type="Rhea" id="RHEA:24898"/>
        <dbReference type="ChEBI" id="CHEBI:33019"/>
        <dbReference type="ChEBI" id="CHEBI:37565"/>
        <dbReference type="ChEBI" id="CHEBI:58805"/>
        <dbReference type="EC" id="2.7.7.65"/>
    </reaction>
</comment>
<comment type="cofactor">
    <cofactor evidence="1">
        <name>Mg(2+)</name>
        <dbReference type="ChEBI" id="CHEBI:18420"/>
    </cofactor>
</comment>
<proteinExistence type="predicted"/>
<feature type="transmembrane region" description="Helical" evidence="4">
    <location>
        <begin position="57"/>
        <end position="78"/>
    </location>
</feature>
<feature type="transmembrane region" description="Helical" evidence="4">
    <location>
        <begin position="90"/>
        <end position="110"/>
    </location>
</feature>
<dbReference type="PATRIC" id="fig|267850.7.peg.1730"/>
<feature type="domain" description="GGDEF" evidence="5">
    <location>
        <begin position="229"/>
        <end position="362"/>
    </location>
</feature>
<sequence>MYPFLELFSARSHTHYFQHTRSFYIYRRVRVIALLLAVLQSAWIFVDQWLLPTGVQWPIAIARLVSSVLFLGLFCWWIRPYSRRLAMLRLLLLFMVLTAFHSFSSATLILHGYEQSVAGYQFFPFMIISMMAIFPLAIIEVLGLTLLLTLVELVTQLSRGSLGDVASVNNLWLLLVLAVVAGWASVNQLNMLLVLHRQATRDPLTGLANRRLVLEQLENDMASCRDDDQPIAVLLFDLDKFKGFNDNYGHAAGDIVLKEFADILKKQARKKLDLPGRFGGEEFLMVLPGMDAKAASAVADAINNTCRGVTVQVPSGERVGFTTSIGVAVLKPGETQSELIRRADEALYRAKDSGRDRYQLAD</sequence>
<dbReference type="GO" id="GO:0005886">
    <property type="term" value="C:plasma membrane"/>
    <property type="evidence" value="ECO:0007669"/>
    <property type="project" value="TreeGrafter"/>
</dbReference>
<dbReference type="PANTHER" id="PTHR45138">
    <property type="entry name" value="REGULATORY COMPONENTS OF SENSORY TRANSDUCTION SYSTEM"/>
    <property type="match status" value="1"/>
</dbReference>
<dbReference type="RefSeq" id="WP_036546597.1">
    <property type="nucleotide sequence ID" value="NZ_JMSZ01000024.1"/>
</dbReference>
<comment type="caution">
    <text evidence="6">The sequence shown here is derived from an EMBL/GenBank/DDBJ whole genome shotgun (WGS) entry which is preliminary data.</text>
</comment>
<dbReference type="GO" id="GO:0043709">
    <property type="term" value="P:cell adhesion involved in single-species biofilm formation"/>
    <property type="evidence" value="ECO:0007669"/>
    <property type="project" value="TreeGrafter"/>
</dbReference>
<dbReference type="EC" id="2.7.7.65" evidence="2"/>
<dbReference type="NCBIfam" id="TIGR00254">
    <property type="entry name" value="GGDEF"/>
    <property type="match status" value="1"/>
</dbReference>
<evidence type="ECO:0000256" key="4">
    <source>
        <dbReference type="SAM" id="Phobius"/>
    </source>
</evidence>
<dbReference type="GO" id="GO:0052621">
    <property type="term" value="F:diguanylate cyclase activity"/>
    <property type="evidence" value="ECO:0007669"/>
    <property type="project" value="UniProtKB-EC"/>
</dbReference>
<name>A0A063Y3I3_9GAMM</name>
<dbReference type="GO" id="GO:1902201">
    <property type="term" value="P:negative regulation of bacterial-type flagellum-dependent cell motility"/>
    <property type="evidence" value="ECO:0007669"/>
    <property type="project" value="TreeGrafter"/>
</dbReference>
<evidence type="ECO:0000259" key="5">
    <source>
        <dbReference type="PROSITE" id="PS50887"/>
    </source>
</evidence>
<dbReference type="FunFam" id="3.30.70.270:FF:000001">
    <property type="entry name" value="Diguanylate cyclase domain protein"/>
    <property type="match status" value="1"/>
</dbReference>
<dbReference type="EMBL" id="JMSZ01000024">
    <property type="protein sequence ID" value="KDE39720.1"/>
    <property type="molecule type" value="Genomic_DNA"/>
</dbReference>
<dbReference type="InterPro" id="IPR050469">
    <property type="entry name" value="Diguanylate_Cyclase"/>
</dbReference>
<evidence type="ECO:0000313" key="6">
    <source>
        <dbReference type="EMBL" id="KDE39720.1"/>
    </source>
</evidence>
<organism evidence="6 7">
    <name type="scientific">Nitrincola lacisaponensis</name>
    <dbReference type="NCBI Taxonomy" id="267850"/>
    <lineage>
        <taxon>Bacteria</taxon>
        <taxon>Pseudomonadati</taxon>
        <taxon>Pseudomonadota</taxon>
        <taxon>Gammaproteobacteria</taxon>
        <taxon>Oceanospirillales</taxon>
        <taxon>Oceanospirillaceae</taxon>
        <taxon>Nitrincola</taxon>
    </lineage>
</organism>
<feature type="transmembrane region" description="Helical" evidence="4">
    <location>
        <begin position="171"/>
        <end position="195"/>
    </location>
</feature>
<protein>
    <recommendedName>
        <fullName evidence="2">diguanylate cyclase</fullName>
        <ecNumber evidence="2">2.7.7.65</ecNumber>
    </recommendedName>
</protein>